<organism evidence="6">
    <name type="scientific">freshwater metagenome</name>
    <dbReference type="NCBI Taxonomy" id="449393"/>
    <lineage>
        <taxon>unclassified sequences</taxon>
        <taxon>metagenomes</taxon>
        <taxon>ecological metagenomes</taxon>
    </lineage>
</organism>
<dbReference type="GO" id="GO:0046872">
    <property type="term" value="F:metal ion binding"/>
    <property type="evidence" value="ECO:0007669"/>
    <property type="project" value="UniProtKB-KW"/>
</dbReference>
<sequence>MRLVPAEIARPEYVGKVAPAANTKGDVRTADEIEKIRQSGRIAAQAIELVGSHTKPGVTTDELDRIGHEFLISNGAYPSTLGYRSYPKSLCSSVNEVICHGIPDDTVLEEGDIVNIDITAFKNGFHGDSNQTFRVGQVSKEVDELIDRTHEAMMRGINAALAGREINIIGRAIEAYAKRFSYGVVRDFTGHGIGESFHSGLVIPHYDSAPAFNQEIKVGMVFTVEPMLTLGSADWDMWPDNWTVLTRDRSITAQFEHTIAITEDGPDILTLP</sequence>
<keyword evidence="1" id="KW-0031">Aminopeptidase</keyword>
<keyword evidence="2" id="KW-0645">Protease</keyword>
<proteinExistence type="inferred from homology"/>
<dbReference type="PROSITE" id="PS00680">
    <property type="entry name" value="MAP_1"/>
    <property type="match status" value="1"/>
</dbReference>
<dbReference type="GO" id="GO:0005829">
    <property type="term" value="C:cytosol"/>
    <property type="evidence" value="ECO:0007669"/>
    <property type="project" value="TreeGrafter"/>
</dbReference>
<dbReference type="GO" id="GO:0006508">
    <property type="term" value="P:proteolysis"/>
    <property type="evidence" value="ECO:0007669"/>
    <property type="project" value="UniProtKB-KW"/>
</dbReference>
<dbReference type="InterPro" id="IPR036005">
    <property type="entry name" value="Creatinase/aminopeptidase-like"/>
</dbReference>
<evidence type="ECO:0000313" key="6">
    <source>
        <dbReference type="EMBL" id="CAB4556336.1"/>
    </source>
</evidence>
<reference evidence="6" key="1">
    <citation type="submission" date="2020-05" db="EMBL/GenBank/DDBJ databases">
        <authorList>
            <person name="Chiriac C."/>
            <person name="Salcher M."/>
            <person name="Ghai R."/>
            <person name="Kavagutti S V."/>
        </authorList>
    </citation>
    <scope>NUCLEOTIDE SEQUENCE</scope>
</reference>
<dbReference type="InterPro" id="IPR001714">
    <property type="entry name" value="Pept_M24_MAP"/>
</dbReference>
<evidence type="ECO:0000256" key="4">
    <source>
        <dbReference type="ARBA" id="ARBA00022801"/>
    </source>
</evidence>
<dbReference type="PANTHER" id="PTHR43330:SF16">
    <property type="entry name" value="METHIONINE AMINOPEPTIDASE 2"/>
    <property type="match status" value="1"/>
</dbReference>
<gene>
    <name evidence="6" type="ORF">UFOPK1561_00624</name>
</gene>
<evidence type="ECO:0000256" key="2">
    <source>
        <dbReference type="ARBA" id="ARBA00022670"/>
    </source>
</evidence>
<dbReference type="AlphaFoldDB" id="A0A6J6CYX2"/>
<dbReference type="NCBIfam" id="TIGR00500">
    <property type="entry name" value="met_pdase_I"/>
    <property type="match status" value="1"/>
</dbReference>
<dbReference type="InterPro" id="IPR002467">
    <property type="entry name" value="Pept_M24A_MAP1"/>
</dbReference>
<name>A0A6J6CYX2_9ZZZZ</name>
<dbReference type="Gene3D" id="3.90.230.10">
    <property type="entry name" value="Creatinase/methionine aminopeptidase superfamily"/>
    <property type="match status" value="1"/>
</dbReference>
<evidence type="ECO:0000256" key="3">
    <source>
        <dbReference type="ARBA" id="ARBA00022723"/>
    </source>
</evidence>
<dbReference type="SUPFAM" id="SSF55920">
    <property type="entry name" value="Creatinase/aminopeptidase"/>
    <property type="match status" value="1"/>
</dbReference>
<keyword evidence="3" id="KW-0479">Metal-binding</keyword>
<evidence type="ECO:0000259" key="5">
    <source>
        <dbReference type="Pfam" id="PF00557"/>
    </source>
</evidence>
<dbReference type="PANTHER" id="PTHR43330">
    <property type="entry name" value="METHIONINE AMINOPEPTIDASE"/>
    <property type="match status" value="1"/>
</dbReference>
<accession>A0A6J6CYX2</accession>
<dbReference type="EMBL" id="CAEZSZ010000064">
    <property type="protein sequence ID" value="CAB4556336.1"/>
    <property type="molecule type" value="Genomic_DNA"/>
</dbReference>
<keyword evidence="4" id="KW-0378">Hydrolase</keyword>
<dbReference type="PRINTS" id="PR00599">
    <property type="entry name" value="MAPEPTIDASE"/>
</dbReference>
<dbReference type="CDD" id="cd01086">
    <property type="entry name" value="MetAP1"/>
    <property type="match status" value="1"/>
</dbReference>
<dbReference type="Pfam" id="PF00557">
    <property type="entry name" value="Peptidase_M24"/>
    <property type="match status" value="1"/>
</dbReference>
<feature type="domain" description="Peptidase M24" evidence="5">
    <location>
        <begin position="34"/>
        <end position="263"/>
    </location>
</feature>
<dbReference type="InterPro" id="IPR000994">
    <property type="entry name" value="Pept_M24"/>
</dbReference>
<evidence type="ECO:0000256" key="1">
    <source>
        <dbReference type="ARBA" id="ARBA00022438"/>
    </source>
</evidence>
<dbReference type="GO" id="GO:0070006">
    <property type="term" value="F:metalloaminopeptidase activity"/>
    <property type="evidence" value="ECO:0007669"/>
    <property type="project" value="InterPro"/>
</dbReference>
<protein>
    <submittedName>
        <fullName evidence="6">Unannotated protein</fullName>
    </submittedName>
</protein>
<dbReference type="HAMAP" id="MF_01974">
    <property type="entry name" value="MetAP_1"/>
    <property type="match status" value="1"/>
</dbReference>